<dbReference type="AlphaFoldDB" id="A0AAE0E4C2"/>
<organism evidence="1 2">
    <name type="scientific">Dipteronia sinensis</name>
    <dbReference type="NCBI Taxonomy" id="43782"/>
    <lineage>
        <taxon>Eukaryota</taxon>
        <taxon>Viridiplantae</taxon>
        <taxon>Streptophyta</taxon>
        <taxon>Embryophyta</taxon>
        <taxon>Tracheophyta</taxon>
        <taxon>Spermatophyta</taxon>
        <taxon>Magnoliopsida</taxon>
        <taxon>eudicotyledons</taxon>
        <taxon>Gunneridae</taxon>
        <taxon>Pentapetalae</taxon>
        <taxon>rosids</taxon>
        <taxon>malvids</taxon>
        <taxon>Sapindales</taxon>
        <taxon>Sapindaceae</taxon>
        <taxon>Hippocastanoideae</taxon>
        <taxon>Acereae</taxon>
        <taxon>Dipteronia</taxon>
    </lineage>
</organism>
<gene>
    <name evidence="1" type="ORF">Dsin_015207</name>
</gene>
<dbReference type="EMBL" id="JANJYJ010000005">
    <property type="protein sequence ID" value="KAK3210501.1"/>
    <property type="molecule type" value="Genomic_DNA"/>
</dbReference>
<protein>
    <submittedName>
        <fullName evidence="1">Uncharacterized protein</fullName>
    </submittedName>
</protein>
<dbReference type="SUPFAM" id="SSF49785">
    <property type="entry name" value="Galactose-binding domain-like"/>
    <property type="match status" value="1"/>
</dbReference>
<evidence type="ECO:0000313" key="1">
    <source>
        <dbReference type="EMBL" id="KAK3210501.1"/>
    </source>
</evidence>
<accession>A0AAE0E4C2</accession>
<dbReference type="Proteomes" id="UP001281410">
    <property type="component" value="Unassembled WGS sequence"/>
</dbReference>
<evidence type="ECO:0000313" key="2">
    <source>
        <dbReference type="Proteomes" id="UP001281410"/>
    </source>
</evidence>
<sequence length="119" mass="13795">MTQKHYSLLFALSNLQFQNVGAHFEKWNAGVLGLVMLNGPNEGMRNISRQKWSYKIHIKDVINLRYHVPRSWLKASENLMVVFEEWGGDPTGVSIVRRTTASVYSSTHNTLVYHNMRKF</sequence>
<comment type="caution">
    <text evidence="1">The sequence shown here is derived from an EMBL/GenBank/DDBJ whole genome shotgun (WGS) entry which is preliminary data.</text>
</comment>
<proteinExistence type="predicted"/>
<keyword evidence="2" id="KW-1185">Reference proteome</keyword>
<reference evidence="1" key="1">
    <citation type="journal article" date="2023" name="Plant J.">
        <title>Genome sequences and population genomics provide insights into the demographic history, inbreeding, and mutation load of two 'living fossil' tree species of Dipteronia.</title>
        <authorList>
            <person name="Feng Y."/>
            <person name="Comes H.P."/>
            <person name="Chen J."/>
            <person name="Zhu S."/>
            <person name="Lu R."/>
            <person name="Zhang X."/>
            <person name="Li P."/>
            <person name="Qiu J."/>
            <person name="Olsen K.M."/>
            <person name="Qiu Y."/>
        </authorList>
    </citation>
    <scope>NUCLEOTIDE SEQUENCE</scope>
    <source>
        <strain evidence="1">NBL</strain>
    </source>
</reference>
<dbReference type="InterPro" id="IPR008979">
    <property type="entry name" value="Galactose-bd-like_sf"/>
</dbReference>
<name>A0AAE0E4C2_9ROSI</name>